<keyword evidence="9" id="KW-1185">Reference proteome</keyword>
<feature type="transmembrane region" description="Helical" evidence="7">
    <location>
        <begin position="449"/>
        <end position="470"/>
    </location>
</feature>
<keyword evidence="3 7" id="KW-0812">Transmembrane</keyword>
<evidence type="ECO:0000256" key="5">
    <source>
        <dbReference type="ARBA" id="ARBA00023136"/>
    </source>
</evidence>
<organism evidence="8 9">
    <name type="scientific">Stephania cephalantha</name>
    <dbReference type="NCBI Taxonomy" id="152367"/>
    <lineage>
        <taxon>Eukaryota</taxon>
        <taxon>Viridiplantae</taxon>
        <taxon>Streptophyta</taxon>
        <taxon>Embryophyta</taxon>
        <taxon>Tracheophyta</taxon>
        <taxon>Spermatophyta</taxon>
        <taxon>Magnoliopsida</taxon>
        <taxon>Ranunculales</taxon>
        <taxon>Menispermaceae</taxon>
        <taxon>Menispermoideae</taxon>
        <taxon>Cissampelideae</taxon>
        <taxon>Stephania</taxon>
    </lineage>
</organism>
<keyword evidence="4 7" id="KW-1133">Transmembrane helix</keyword>
<feature type="region of interest" description="Disordered" evidence="6">
    <location>
        <begin position="615"/>
        <end position="636"/>
    </location>
</feature>
<evidence type="ECO:0000256" key="1">
    <source>
        <dbReference type="ARBA" id="ARBA00004141"/>
    </source>
</evidence>
<feature type="region of interest" description="Disordered" evidence="6">
    <location>
        <begin position="25"/>
        <end position="48"/>
    </location>
</feature>
<evidence type="ECO:0000313" key="9">
    <source>
        <dbReference type="Proteomes" id="UP001419268"/>
    </source>
</evidence>
<dbReference type="Gene3D" id="1.20.1250.20">
    <property type="entry name" value="MFS general substrate transporter like domains"/>
    <property type="match status" value="1"/>
</dbReference>
<feature type="compositionally biased region" description="Polar residues" evidence="6">
    <location>
        <begin position="621"/>
        <end position="636"/>
    </location>
</feature>
<dbReference type="InterPro" id="IPR036259">
    <property type="entry name" value="MFS_trans_sf"/>
</dbReference>
<feature type="transmembrane region" description="Helical" evidence="7">
    <location>
        <begin position="240"/>
        <end position="260"/>
    </location>
</feature>
<evidence type="ECO:0000256" key="4">
    <source>
        <dbReference type="ARBA" id="ARBA00022989"/>
    </source>
</evidence>
<dbReference type="EMBL" id="JBBNAG010000007">
    <property type="protein sequence ID" value="KAK9119445.1"/>
    <property type="molecule type" value="Genomic_DNA"/>
</dbReference>
<sequence>MVVEESTKGSSSPPWLLRYMRCLPFSSSSSKSSNPSVSEKDQEKLQRKPGGWKAMPYVLGNETFERLATVGLLANFMVYMTTFYHLDQVYATNIINIWSGTTGFAPLVGAFLSDAWWGRFKTLAFASIASFVGMVSLTLTAVIPSLHPPHCTKQELVKGQCVGPTTPQLAFLFMSLGWISVASGGIRPCSIPFGVDQFDATTEKGRRDINSFFNWYYTSFTVVILVAITLIVYIQDSVSWGIGLGIPTSLMLCSIILFFLGTRIYIHIPPEGSVFTGIAQVFIAAYKKRHVKVPNYQSDSGVAELVEGELYDPPLKGTTMFSKLPHTPHFSALDKAAVVLEGELDIDGEPKNKWRLCSVQQVEEVKCLLRVAPIWASGIICFVTMSQQGTFTISQAQKMDRHLGPKFQIPPGSLGVISMTTIGIWIPLYDQVIVPRLRKLTKHEEGITLLQRMGIGIFFSIMSMVVAGIVENRRRASASLHASADGVAPMHVMWLAPQLIFMGLAEGFNFIGQIEFYYKQFPEHMKSVANALPSCGWAGASYLSSVIVSIVHKFSGGHGRPDWLSNNINVGRDRYEEKQVHQMPIYFMNYDLVDYKAEPDRGLLTGHRVRCEDRAYGKSGSVPSARQSRSALEQQA</sequence>
<evidence type="ECO:0000256" key="2">
    <source>
        <dbReference type="ARBA" id="ARBA00005982"/>
    </source>
</evidence>
<dbReference type="AlphaFoldDB" id="A0AAP0IQM8"/>
<feature type="transmembrane region" description="Helical" evidence="7">
    <location>
        <begin position="67"/>
        <end position="86"/>
    </location>
</feature>
<dbReference type="Proteomes" id="UP001419268">
    <property type="component" value="Unassembled WGS sequence"/>
</dbReference>
<evidence type="ECO:0000313" key="8">
    <source>
        <dbReference type="EMBL" id="KAK9119445.1"/>
    </source>
</evidence>
<evidence type="ECO:0000256" key="7">
    <source>
        <dbReference type="SAM" id="Phobius"/>
    </source>
</evidence>
<feature type="transmembrane region" description="Helical" evidence="7">
    <location>
        <begin position="407"/>
        <end position="429"/>
    </location>
</feature>
<dbReference type="GO" id="GO:0016020">
    <property type="term" value="C:membrane"/>
    <property type="evidence" value="ECO:0007669"/>
    <property type="project" value="UniProtKB-SubCell"/>
</dbReference>
<feature type="transmembrane region" description="Helical" evidence="7">
    <location>
        <begin position="123"/>
        <end position="143"/>
    </location>
</feature>
<comment type="similarity">
    <text evidence="2">Belongs to the major facilitator superfamily. Proton-dependent oligopeptide transporter (POT/PTR) (TC 2.A.17) family.</text>
</comment>
<dbReference type="PANTHER" id="PTHR11654">
    <property type="entry name" value="OLIGOPEPTIDE TRANSPORTER-RELATED"/>
    <property type="match status" value="1"/>
</dbReference>
<comment type="subcellular location">
    <subcellularLocation>
        <location evidence="1">Membrane</location>
        <topology evidence="1">Multi-pass membrane protein</topology>
    </subcellularLocation>
</comment>
<dbReference type="SUPFAM" id="SSF103473">
    <property type="entry name" value="MFS general substrate transporter"/>
    <property type="match status" value="1"/>
</dbReference>
<protein>
    <submittedName>
        <fullName evidence="8">Uncharacterized protein</fullName>
    </submittedName>
</protein>
<dbReference type="GO" id="GO:0022857">
    <property type="term" value="F:transmembrane transporter activity"/>
    <property type="evidence" value="ECO:0007669"/>
    <property type="project" value="InterPro"/>
</dbReference>
<accession>A0AAP0IQM8</accession>
<name>A0AAP0IQM8_9MAGN</name>
<dbReference type="InterPro" id="IPR000109">
    <property type="entry name" value="POT_fam"/>
</dbReference>
<feature type="transmembrane region" description="Helical" evidence="7">
    <location>
        <begin position="214"/>
        <end position="234"/>
    </location>
</feature>
<feature type="transmembrane region" description="Helical" evidence="7">
    <location>
        <begin position="98"/>
        <end position="117"/>
    </location>
</feature>
<gene>
    <name evidence="8" type="ORF">Scep_017538</name>
</gene>
<evidence type="ECO:0000256" key="6">
    <source>
        <dbReference type="SAM" id="MobiDB-lite"/>
    </source>
</evidence>
<keyword evidence="5 7" id="KW-0472">Membrane</keyword>
<feature type="transmembrane region" description="Helical" evidence="7">
    <location>
        <begin position="491"/>
        <end position="511"/>
    </location>
</feature>
<dbReference type="Pfam" id="PF00854">
    <property type="entry name" value="PTR2"/>
    <property type="match status" value="1"/>
</dbReference>
<proteinExistence type="inferred from homology"/>
<evidence type="ECO:0000256" key="3">
    <source>
        <dbReference type="ARBA" id="ARBA00022692"/>
    </source>
</evidence>
<dbReference type="CDD" id="cd17416">
    <property type="entry name" value="MFS_NPF1_2"/>
    <property type="match status" value="1"/>
</dbReference>
<reference evidence="8 9" key="1">
    <citation type="submission" date="2024-01" db="EMBL/GenBank/DDBJ databases">
        <title>Genome assemblies of Stephania.</title>
        <authorList>
            <person name="Yang L."/>
        </authorList>
    </citation>
    <scope>NUCLEOTIDE SEQUENCE [LARGE SCALE GENOMIC DNA]</scope>
    <source>
        <strain evidence="8">JXDWG</strain>
        <tissue evidence="8">Leaf</tissue>
    </source>
</reference>
<feature type="compositionally biased region" description="Low complexity" evidence="6">
    <location>
        <begin position="26"/>
        <end position="37"/>
    </location>
</feature>
<comment type="caution">
    <text evidence="8">The sequence shown here is derived from an EMBL/GenBank/DDBJ whole genome shotgun (WGS) entry which is preliminary data.</text>
</comment>